<dbReference type="OrthoDB" id="270009at2759"/>
<dbReference type="GO" id="GO:0046872">
    <property type="term" value="F:metal ion binding"/>
    <property type="evidence" value="ECO:0007669"/>
    <property type="project" value="UniProtKB-KW"/>
</dbReference>
<sequence>MFQSAARSMSRSYYQSSKSGKNGEFPILEPVASQSWKYRIIAPMGILVFLGPVLYLHYNDEKRAIKLGSNKGSVISTNRPAIGGKFRLINTENHLVTESDLRGNWVLMYFGYSSSPDICPTEVQKMAQVIKILDLEHQLKVTPVFITIDPQRDSPSQLQVYLKEFDPRILGLTGSISAIRDVAHLYRVFFKKVEEESEDDYLVESSNNMYFLDQNMDTVKYFGTEYNATQLANGIVSEIKKAST</sequence>
<proteinExistence type="inferred from homology"/>
<dbReference type="InterPro" id="IPR036249">
    <property type="entry name" value="Thioredoxin-like_sf"/>
</dbReference>
<evidence type="ECO:0000256" key="1">
    <source>
        <dbReference type="ARBA" id="ARBA00010996"/>
    </source>
</evidence>
<dbReference type="OMA" id="PCRPRVF"/>
<accession>A0A0K9NK91</accession>
<feature type="binding site" evidence="2">
    <location>
        <position position="119"/>
    </location>
    <ligand>
        <name>Cu cation</name>
        <dbReference type="ChEBI" id="CHEBI:23378"/>
    </ligand>
</feature>
<evidence type="ECO:0000256" key="2">
    <source>
        <dbReference type="PIRSR" id="PIRSR603782-1"/>
    </source>
</evidence>
<gene>
    <name evidence="3" type="ORF">ZOSMA_89G01320</name>
</gene>
<dbReference type="GO" id="GO:0033617">
    <property type="term" value="P:mitochondrial respiratory chain complex IV assembly"/>
    <property type="evidence" value="ECO:0000318"/>
    <property type="project" value="GO_Central"/>
</dbReference>
<comment type="caution">
    <text evidence="3">The sequence shown here is derived from an EMBL/GenBank/DDBJ whole genome shotgun (WGS) entry which is preliminary data.</text>
</comment>
<comment type="similarity">
    <text evidence="1">Belongs to the SCO1/2 family.</text>
</comment>
<dbReference type="FunFam" id="3.40.30.10:FF:000013">
    <property type="entry name" value="Blast:Protein SCO1 homolog, mitochondrial"/>
    <property type="match status" value="1"/>
</dbReference>
<dbReference type="GO" id="GO:0005739">
    <property type="term" value="C:mitochondrion"/>
    <property type="evidence" value="ECO:0007669"/>
    <property type="project" value="GOC"/>
</dbReference>
<keyword evidence="2" id="KW-0186">Copper</keyword>
<dbReference type="Pfam" id="PF02630">
    <property type="entry name" value="SCO1-SenC"/>
    <property type="match status" value="1"/>
</dbReference>
<dbReference type="STRING" id="29655.A0A0K9NK91"/>
<dbReference type="EMBL" id="LFYR01002109">
    <property type="protein sequence ID" value="KMZ57179.1"/>
    <property type="molecule type" value="Genomic_DNA"/>
</dbReference>
<evidence type="ECO:0000313" key="3">
    <source>
        <dbReference type="EMBL" id="KMZ57179.1"/>
    </source>
</evidence>
<keyword evidence="2" id="KW-0479">Metal-binding</keyword>
<dbReference type="SUPFAM" id="SSF52833">
    <property type="entry name" value="Thioredoxin-like"/>
    <property type="match status" value="1"/>
</dbReference>
<evidence type="ECO:0000313" key="4">
    <source>
        <dbReference type="Proteomes" id="UP000036987"/>
    </source>
</evidence>
<keyword evidence="4" id="KW-1185">Reference proteome</keyword>
<dbReference type="Gene3D" id="3.40.30.10">
    <property type="entry name" value="Glutaredoxin"/>
    <property type="match status" value="1"/>
</dbReference>
<dbReference type="PANTHER" id="PTHR12151:SF1">
    <property type="entry name" value="PROTEIN SCO1 HOMOLOG 2, MITOCHONDRIAL"/>
    <property type="match status" value="1"/>
</dbReference>
<dbReference type="Proteomes" id="UP000036987">
    <property type="component" value="Unassembled WGS sequence"/>
</dbReference>
<reference evidence="4" key="1">
    <citation type="journal article" date="2016" name="Nature">
        <title>The genome of the seagrass Zostera marina reveals angiosperm adaptation to the sea.</title>
        <authorList>
            <person name="Olsen J.L."/>
            <person name="Rouze P."/>
            <person name="Verhelst B."/>
            <person name="Lin Y.-C."/>
            <person name="Bayer T."/>
            <person name="Collen J."/>
            <person name="Dattolo E."/>
            <person name="De Paoli E."/>
            <person name="Dittami S."/>
            <person name="Maumus F."/>
            <person name="Michel G."/>
            <person name="Kersting A."/>
            <person name="Lauritano C."/>
            <person name="Lohaus R."/>
            <person name="Toepel M."/>
            <person name="Tonon T."/>
            <person name="Vanneste K."/>
            <person name="Amirebrahimi M."/>
            <person name="Brakel J."/>
            <person name="Bostroem C."/>
            <person name="Chovatia M."/>
            <person name="Grimwood J."/>
            <person name="Jenkins J.W."/>
            <person name="Jueterbock A."/>
            <person name="Mraz A."/>
            <person name="Stam W.T."/>
            <person name="Tice H."/>
            <person name="Bornberg-Bauer E."/>
            <person name="Green P.J."/>
            <person name="Pearson G.A."/>
            <person name="Procaccini G."/>
            <person name="Duarte C.M."/>
            <person name="Schmutz J."/>
            <person name="Reusch T.B.H."/>
            <person name="Van de Peer Y."/>
        </authorList>
    </citation>
    <scope>NUCLEOTIDE SEQUENCE [LARGE SCALE GENOMIC DNA]</scope>
    <source>
        <strain evidence="4">cv. Finnish</strain>
    </source>
</reference>
<organism evidence="3 4">
    <name type="scientific">Zostera marina</name>
    <name type="common">Eelgrass</name>
    <dbReference type="NCBI Taxonomy" id="29655"/>
    <lineage>
        <taxon>Eukaryota</taxon>
        <taxon>Viridiplantae</taxon>
        <taxon>Streptophyta</taxon>
        <taxon>Embryophyta</taxon>
        <taxon>Tracheophyta</taxon>
        <taxon>Spermatophyta</taxon>
        <taxon>Magnoliopsida</taxon>
        <taxon>Liliopsida</taxon>
        <taxon>Zosteraceae</taxon>
        <taxon>Zostera</taxon>
    </lineage>
</organism>
<name>A0A0K9NK91_ZOSMR</name>
<protein>
    <submittedName>
        <fullName evidence="3">Uncharacterized protein</fullName>
    </submittedName>
</protein>
<dbReference type="AlphaFoldDB" id="A0A0K9NK91"/>
<dbReference type="InterPro" id="IPR003782">
    <property type="entry name" value="SCO1/SenC"/>
</dbReference>
<dbReference type="CDD" id="cd02968">
    <property type="entry name" value="SCO"/>
    <property type="match status" value="1"/>
</dbReference>
<dbReference type="PANTHER" id="PTHR12151">
    <property type="entry name" value="ELECTRON TRANSPORT PROTIN SCO1/SENC FAMILY MEMBER"/>
    <property type="match status" value="1"/>
</dbReference>